<dbReference type="Gene3D" id="3.40.50.10610">
    <property type="entry name" value="ABC-type transport auxiliary lipoprotein component"/>
    <property type="match status" value="1"/>
</dbReference>
<comment type="caution">
    <text evidence="2">The sequence shown here is derived from an EMBL/GenBank/DDBJ whole genome shotgun (WGS) entry which is preliminary data.</text>
</comment>
<dbReference type="Proteomes" id="UP000241193">
    <property type="component" value="Unassembled WGS sequence"/>
</dbReference>
<protein>
    <recommendedName>
        <fullName evidence="1">Flagellar assembly protein T middle domain-containing protein</fullName>
    </recommendedName>
</protein>
<keyword evidence="3" id="KW-1185">Reference proteome</keyword>
<feature type="domain" description="Flagellar assembly protein T middle" evidence="1">
    <location>
        <begin position="67"/>
        <end position="201"/>
    </location>
</feature>
<dbReference type="AlphaFoldDB" id="A0A2T4IHV1"/>
<name>A0A2T4IHV1_9RHOO</name>
<dbReference type="InterPro" id="IPR032386">
    <property type="entry name" value="FlgT_M"/>
</dbReference>
<evidence type="ECO:0000313" key="3">
    <source>
        <dbReference type="Proteomes" id="UP000241193"/>
    </source>
</evidence>
<dbReference type="EMBL" id="PZKC01000003">
    <property type="protein sequence ID" value="PTD97362.1"/>
    <property type="molecule type" value="Genomic_DNA"/>
</dbReference>
<gene>
    <name evidence="2" type="ORF">C8261_04985</name>
</gene>
<sequence length="327" mass="35660">MSPAPSTPKAWRTVTAIAAGIALSACTTLPMVQTAEDKRRAELAEQERQVARSSALCRPEPGTPFVLRKKVLVLAMPVTHSSQAADLPGIASAWPRELQRRLAKTDRFLLRDGTTYTLDPLRSVAEQITTLARQFDAQVVVSGEFTSLGTRRGEISLGRFKPIAMPSGDERVLETTLTIHDGYSGAAIAHLQHNTAVKGKVDNRGHSTLSSDFFTTTLGQRIDELLRQQTEAVEDALACLPMQARIIGTSEGRVHLDAGFTSNLQAGMRLRLFVNESNSRGPGGQPLSQERPLGELLVEQVYPEQALARFDSGLTLELRSSAHVRAW</sequence>
<reference evidence="2 3" key="1">
    <citation type="submission" date="2018-03" db="EMBL/GenBank/DDBJ databases">
        <authorList>
            <person name="Keele B.F."/>
        </authorList>
    </citation>
    <scope>NUCLEOTIDE SEQUENCE [LARGE SCALE GENOMIC DNA]</scope>
    <source>
        <strain evidence="2 3">D20</strain>
    </source>
</reference>
<evidence type="ECO:0000259" key="1">
    <source>
        <dbReference type="Pfam" id="PF16539"/>
    </source>
</evidence>
<dbReference type="OrthoDB" id="8778507at2"/>
<proteinExistence type="predicted"/>
<accession>A0A2T4IHV1</accession>
<dbReference type="RefSeq" id="WP_107492562.1">
    <property type="nucleotide sequence ID" value="NZ_PZKC01000003.1"/>
</dbReference>
<organism evidence="2 3">
    <name type="scientific">Pseudothauera lacus</name>
    <dbReference type="NCBI Taxonomy" id="2136175"/>
    <lineage>
        <taxon>Bacteria</taxon>
        <taxon>Pseudomonadati</taxon>
        <taxon>Pseudomonadota</taxon>
        <taxon>Betaproteobacteria</taxon>
        <taxon>Rhodocyclales</taxon>
        <taxon>Zoogloeaceae</taxon>
        <taxon>Pseudothauera</taxon>
    </lineage>
</organism>
<evidence type="ECO:0000313" key="2">
    <source>
        <dbReference type="EMBL" id="PTD97362.1"/>
    </source>
</evidence>
<reference evidence="2 3" key="2">
    <citation type="submission" date="2018-04" db="EMBL/GenBank/DDBJ databases">
        <title>Thauera lacus sp. nov., isolated from an saline lake in Inner Mongolia, China.</title>
        <authorList>
            <person name="Liang Q.-Y."/>
        </authorList>
    </citation>
    <scope>NUCLEOTIDE SEQUENCE [LARGE SCALE GENOMIC DNA]</scope>
    <source>
        <strain evidence="2 3">D20</strain>
    </source>
</reference>
<dbReference type="Pfam" id="PF16539">
    <property type="entry name" value="FlgT_M"/>
    <property type="match status" value="1"/>
</dbReference>